<name>A0A2P2MXK9_RHIMU</name>
<protein>
    <submittedName>
        <fullName evidence="1">Uncharacterized protein</fullName>
    </submittedName>
</protein>
<dbReference type="AlphaFoldDB" id="A0A2P2MXK9"/>
<organism evidence="1">
    <name type="scientific">Rhizophora mucronata</name>
    <name type="common">Asiatic mangrove</name>
    <dbReference type="NCBI Taxonomy" id="61149"/>
    <lineage>
        <taxon>Eukaryota</taxon>
        <taxon>Viridiplantae</taxon>
        <taxon>Streptophyta</taxon>
        <taxon>Embryophyta</taxon>
        <taxon>Tracheophyta</taxon>
        <taxon>Spermatophyta</taxon>
        <taxon>Magnoliopsida</taxon>
        <taxon>eudicotyledons</taxon>
        <taxon>Gunneridae</taxon>
        <taxon>Pentapetalae</taxon>
        <taxon>rosids</taxon>
        <taxon>fabids</taxon>
        <taxon>Malpighiales</taxon>
        <taxon>Rhizophoraceae</taxon>
        <taxon>Rhizophora</taxon>
    </lineage>
</organism>
<proteinExistence type="predicted"/>
<evidence type="ECO:0000313" key="1">
    <source>
        <dbReference type="EMBL" id="MBX34964.1"/>
    </source>
</evidence>
<dbReference type="EMBL" id="GGEC01054480">
    <property type="protein sequence ID" value="MBX34964.1"/>
    <property type="molecule type" value="Transcribed_RNA"/>
</dbReference>
<accession>A0A2P2MXK9</accession>
<reference evidence="1" key="1">
    <citation type="submission" date="2018-02" db="EMBL/GenBank/DDBJ databases">
        <title>Rhizophora mucronata_Transcriptome.</title>
        <authorList>
            <person name="Meera S.P."/>
            <person name="Sreeshan A."/>
            <person name="Augustine A."/>
        </authorList>
    </citation>
    <scope>NUCLEOTIDE SEQUENCE</scope>
    <source>
        <tissue evidence="1">Leaf</tissue>
    </source>
</reference>
<sequence>MDQPHCQSYQYTMLQM</sequence>